<comment type="caution">
    <text evidence="2">The sequence shown here is derived from an EMBL/GenBank/DDBJ whole genome shotgun (WGS) entry which is preliminary data.</text>
</comment>
<organism evidence="2 3">
    <name type="scientific">Yersinia intermedia</name>
    <dbReference type="NCBI Taxonomy" id="631"/>
    <lineage>
        <taxon>Bacteria</taxon>
        <taxon>Pseudomonadati</taxon>
        <taxon>Pseudomonadota</taxon>
        <taxon>Gammaproteobacteria</taxon>
        <taxon>Enterobacterales</taxon>
        <taxon>Yersiniaceae</taxon>
        <taxon>Yersinia</taxon>
    </lineage>
</organism>
<evidence type="ECO:0000313" key="2">
    <source>
        <dbReference type="EMBL" id="OVZ80222.1"/>
    </source>
</evidence>
<name>A0A208ZIB9_YERIN</name>
<keyword evidence="1" id="KW-1133">Transmembrane helix</keyword>
<feature type="transmembrane region" description="Helical" evidence="1">
    <location>
        <begin position="44"/>
        <end position="64"/>
    </location>
</feature>
<protein>
    <submittedName>
        <fullName evidence="2">Uncharacterized protein</fullName>
    </submittedName>
</protein>
<evidence type="ECO:0000256" key="1">
    <source>
        <dbReference type="SAM" id="Phobius"/>
    </source>
</evidence>
<keyword evidence="1" id="KW-0472">Membrane</keyword>
<accession>A0A208ZIB9</accession>
<reference evidence="2 3" key="1">
    <citation type="submission" date="2017-05" db="EMBL/GenBank/DDBJ databases">
        <title>Whole genome sequencing of Yersinia kristensenii.</title>
        <authorList>
            <person name="Campioni F."/>
        </authorList>
    </citation>
    <scope>NUCLEOTIDE SEQUENCE [LARGE SCALE GENOMIC DNA]</scope>
    <source>
        <strain evidence="2 3">CFSAN060536</strain>
    </source>
</reference>
<dbReference type="EMBL" id="NHOI01000045">
    <property type="protein sequence ID" value="OVZ80222.1"/>
    <property type="molecule type" value="Genomic_DNA"/>
</dbReference>
<proteinExistence type="predicted"/>
<sequence>MQIGHALYQPMSSGTQISQQAGAAGGQIVTNTAKSALGKAKMTFVGIAIVSYINILLIITSNVLNVKAIATMLITPPIICVF</sequence>
<keyword evidence="1" id="KW-0812">Transmembrane</keyword>
<evidence type="ECO:0000313" key="3">
    <source>
        <dbReference type="Proteomes" id="UP000196440"/>
    </source>
</evidence>
<dbReference type="AlphaFoldDB" id="A0A208ZIB9"/>
<gene>
    <name evidence="2" type="ORF">CBW57_22600</name>
</gene>
<dbReference type="Proteomes" id="UP000196440">
    <property type="component" value="Unassembled WGS sequence"/>
</dbReference>